<dbReference type="STRING" id="1429043.X474_14480"/>
<organism evidence="2 3">
    <name type="scientific">Dethiosulfatarculus sandiegensis</name>
    <dbReference type="NCBI Taxonomy" id="1429043"/>
    <lineage>
        <taxon>Bacteria</taxon>
        <taxon>Pseudomonadati</taxon>
        <taxon>Thermodesulfobacteriota</taxon>
        <taxon>Desulfarculia</taxon>
        <taxon>Desulfarculales</taxon>
        <taxon>Desulfarculaceae</taxon>
        <taxon>Dethiosulfatarculus</taxon>
    </lineage>
</organism>
<gene>
    <name evidence="2" type="ORF">X474_14480</name>
</gene>
<evidence type="ECO:0000313" key="3">
    <source>
        <dbReference type="Proteomes" id="UP000032233"/>
    </source>
</evidence>
<evidence type="ECO:0000313" key="2">
    <source>
        <dbReference type="EMBL" id="KIX13434.1"/>
    </source>
</evidence>
<dbReference type="InterPro" id="IPR029058">
    <property type="entry name" value="AB_hydrolase_fold"/>
</dbReference>
<comment type="caution">
    <text evidence="2">The sequence shown here is derived from an EMBL/GenBank/DDBJ whole genome shotgun (WGS) entry which is preliminary data.</text>
</comment>
<sequence length="251" mass="28916">MLLHGGPAAWGYLSPVAEVLAEKFRVLEPFQRTGPGHPIKVSDHIADLEEVIRHFCPAEKVTLLGHSWGAMLALAYAAFSQKRLNSLVLVGCGAFDLTSRELMQRTLKKRMTQDLQKKLNALNQKNGDPDRNLAAMGLAIRPLYCLDARPQPELPQCNAMTHHETWQDMLKCQEKRIYPQAFACIDLPAIMLHGEYDPHPGREIHRELKKYIPHMEFRQWQDCGHDPWLEKRVSRDFYDLLIRWLSEKSQT</sequence>
<accession>A0A0D2J5N8</accession>
<protein>
    <recommendedName>
        <fullName evidence="1">AB hydrolase-1 domain-containing protein</fullName>
    </recommendedName>
</protein>
<reference evidence="2 3" key="1">
    <citation type="submission" date="2013-11" db="EMBL/GenBank/DDBJ databases">
        <title>Metagenomic analysis of a methanogenic consortium involved in long chain n-alkane degradation.</title>
        <authorList>
            <person name="Davidova I.A."/>
            <person name="Callaghan A.V."/>
            <person name="Wawrik B."/>
            <person name="Pruitt S."/>
            <person name="Marks C."/>
            <person name="Duncan K.E."/>
            <person name="Suflita J.M."/>
        </authorList>
    </citation>
    <scope>NUCLEOTIDE SEQUENCE [LARGE SCALE GENOMIC DNA]</scope>
    <source>
        <strain evidence="2 3">SPR</strain>
    </source>
</reference>
<dbReference type="Proteomes" id="UP000032233">
    <property type="component" value="Unassembled WGS sequence"/>
</dbReference>
<dbReference type="InterPro" id="IPR050266">
    <property type="entry name" value="AB_hydrolase_sf"/>
</dbReference>
<dbReference type="Pfam" id="PF00561">
    <property type="entry name" value="Abhydrolase_1"/>
    <property type="match status" value="1"/>
</dbReference>
<dbReference type="PANTHER" id="PTHR43798">
    <property type="entry name" value="MONOACYLGLYCEROL LIPASE"/>
    <property type="match status" value="1"/>
</dbReference>
<keyword evidence="3" id="KW-1185">Reference proteome</keyword>
<dbReference type="SUPFAM" id="SSF53474">
    <property type="entry name" value="alpha/beta-Hydrolases"/>
    <property type="match status" value="1"/>
</dbReference>
<dbReference type="InParanoid" id="A0A0D2J5N8"/>
<dbReference type="GO" id="GO:0016020">
    <property type="term" value="C:membrane"/>
    <property type="evidence" value="ECO:0007669"/>
    <property type="project" value="TreeGrafter"/>
</dbReference>
<dbReference type="PANTHER" id="PTHR43798:SF33">
    <property type="entry name" value="HYDROLASE, PUTATIVE (AFU_ORTHOLOGUE AFUA_2G14860)-RELATED"/>
    <property type="match status" value="1"/>
</dbReference>
<dbReference type="EMBL" id="AZAC01000016">
    <property type="protein sequence ID" value="KIX13434.1"/>
    <property type="molecule type" value="Genomic_DNA"/>
</dbReference>
<feature type="domain" description="AB hydrolase-1" evidence="1">
    <location>
        <begin position="2"/>
        <end position="230"/>
    </location>
</feature>
<name>A0A0D2J5N8_9BACT</name>
<evidence type="ECO:0000259" key="1">
    <source>
        <dbReference type="Pfam" id="PF00561"/>
    </source>
</evidence>
<dbReference type="InterPro" id="IPR000073">
    <property type="entry name" value="AB_hydrolase_1"/>
</dbReference>
<dbReference type="AlphaFoldDB" id="A0A0D2J5N8"/>
<dbReference type="Gene3D" id="3.40.50.1820">
    <property type="entry name" value="alpha/beta hydrolase"/>
    <property type="match status" value="1"/>
</dbReference>
<proteinExistence type="predicted"/>